<dbReference type="RefSeq" id="WP_073261270.1">
    <property type="nucleotide sequence ID" value="NZ_FQVY01000004.1"/>
</dbReference>
<reference evidence="3" key="1">
    <citation type="submission" date="2016-11" db="EMBL/GenBank/DDBJ databases">
        <authorList>
            <person name="Varghese N."/>
            <person name="Submissions S."/>
        </authorList>
    </citation>
    <scope>NUCLEOTIDE SEQUENCE</scope>
    <source>
        <strain evidence="3">DSM 4029</strain>
    </source>
</reference>
<dbReference type="EMBL" id="FQVY01000004">
    <property type="protein sequence ID" value="SHG47137.1"/>
    <property type="molecule type" value="Genomic_DNA"/>
</dbReference>
<gene>
    <name evidence="2" type="ORF">GT747_06535</name>
    <name evidence="3" type="ORF">SAMN05444424_2490</name>
</gene>
<proteinExistence type="predicted"/>
<feature type="transmembrane region" description="Helical" evidence="1">
    <location>
        <begin position="45"/>
        <end position="64"/>
    </location>
</feature>
<dbReference type="AlphaFoldDB" id="A0AAQ1MFG1"/>
<keyword evidence="1" id="KW-0472">Membrane</keyword>
<evidence type="ECO:0000256" key="1">
    <source>
        <dbReference type="SAM" id="Phobius"/>
    </source>
</evidence>
<keyword evidence="5" id="KW-1185">Reference proteome</keyword>
<dbReference type="Proteomes" id="UP000474718">
    <property type="component" value="Unassembled WGS sequence"/>
</dbReference>
<name>A0AAQ1MFG1_9FIRM</name>
<evidence type="ECO:0000313" key="2">
    <source>
        <dbReference type="EMBL" id="MZL69423.1"/>
    </source>
</evidence>
<organism evidence="3 4">
    <name type="scientific">Bittarella massiliensis</name>
    <name type="common">ex Durand et al. 2017</name>
    <dbReference type="NCBI Taxonomy" id="1720313"/>
    <lineage>
        <taxon>Bacteria</taxon>
        <taxon>Bacillati</taxon>
        <taxon>Bacillota</taxon>
        <taxon>Clostridia</taxon>
        <taxon>Eubacteriales</taxon>
        <taxon>Oscillospiraceae</taxon>
        <taxon>Bittarella (ex Durand et al. 2017)</taxon>
    </lineage>
</organism>
<dbReference type="EMBL" id="WWVX01000003">
    <property type="protein sequence ID" value="MZL69423.1"/>
    <property type="molecule type" value="Genomic_DNA"/>
</dbReference>
<evidence type="ECO:0000313" key="3">
    <source>
        <dbReference type="EMBL" id="SHG47137.1"/>
    </source>
</evidence>
<keyword evidence="1" id="KW-0812">Transmembrane</keyword>
<evidence type="ECO:0000313" key="5">
    <source>
        <dbReference type="Proteomes" id="UP000474718"/>
    </source>
</evidence>
<reference evidence="4" key="2">
    <citation type="submission" date="2016-11" db="EMBL/GenBank/DDBJ databases">
        <authorList>
            <person name="Jaros S."/>
            <person name="Januszkiewicz K."/>
            <person name="Wedrychowicz H."/>
        </authorList>
    </citation>
    <scope>NUCLEOTIDE SEQUENCE [LARGE SCALE GENOMIC DNA]</scope>
    <source>
        <strain evidence="4">DSM 4029</strain>
    </source>
</reference>
<evidence type="ECO:0000313" key="4">
    <source>
        <dbReference type="Proteomes" id="UP000184089"/>
    </source>
</evidence>
<accession>A0AAQ1MFG1</accession>
<feature type="transmembrane region" description="Helical" evidence="1">
    <location>
        <begin position="70"/>
        <end position="88"/>
    </location>
</feature>
<keyword evidence="1" id="KW-1133">Transmembrane helix</keyword>
<comment type="caution">
    <text evidence="3">The sequence shown here is derived from an EMBL/GenBank/DDBJ whole genome shotgun (WGS) entry which is preliminary data.</text>
</comment>
<reference evidence="2 5" key="3">
    <citation type="journal article" date="2019" name="Nat. Med.">
        <title>A library of human gut bacterial isolates paired with longitudinal multiomics data enables mechanistic microbiome research.</title>
        <authorList>
            <person name="Poyet M."/>
            <person name="Groussin M."/>
            <person name="Gibbons S.M."/>
            <person name="Avila-Pacheco J."/>
            <person name="Jiang X."/>
            <person name="Kearney S.M."/>
            <person name="Perrotta A.R."/>
            <person name="Berdy B."/>
            <person name="Zhao S."/>
            <person name="Lieberman T.D."/>
            <person name="Swanson P.K."/>
            <person name="Smith M."/>
            <person name="Roesemann S."/>
            <person name="Alexander J.E."/>
            <person name="Rich S.A."/>
            <person name="Livny J."/>
            <person name="Vlamakis H."/>
            <person name="Clish C."/>
            <person name="Bullock K."/>
            <person name="Deik A."/>
            <person name="Scott J."/>
            <person name="Pierce K.A."/>
            <person name="Xavier R.J."/>
            <person name="Alm E.J."/>
        </authorList>
    </citation>
    <scope>NUCLEOTIDE SEQUENCE [LARGE SCALE GENOMIC DNA]</scope>
    <source>
        <strain evidence="2 5">BIOML-A2</strain>
    </source>
</reference>
<protein>
    <submittedName>
        <fullName evidence="3">Uncharacterized protein</fullName>
    </submittedName>
</protein>
<dbReference type="Proteomes" id="UP000184089">
    <property type="component" value="Unassembled WGS sequence"/>
</dbReference>
<sequence>MRRLYWGFQKTVLRMDREMSYVFDRLVKVWKEPLKARESWFHLRLPAPALVCLALAPVLTAVLAGAGRALVLGAAALPVALSLGVECWRRWRLRRTSLMDTHVRCQCILRLARELDGAVYTAIDRSEKGLRPL</sequence>